<reference evidence="1" key="1">
    <citation type="submission" date="2022-06" db="EMBL/GenBank/DDBJ databases">
        <title>Vallitalea longa sp. nov., an anaerobic bacterium isolated from marine sediment.</title>
        <authorList>
            <person name="Hirano S."/>
            <person name="Terahara T."/>
            <person name="Mori K."/>
            <person name="Hamada M."/>
            <person name="Matsumoto R."/>
            <person name="Kobayashi T."/>
        </authorList>
    </citation>
    <scope>NUCLEOTIDE SEQUENCE</scope>
    <source>
        <strain evidence="1">SH18-1</strain>
    </source>
</reference>
<dbReference type="EMBL" id="BRLB01000020">
    <property type="protein sequence ID" value="GKX31649.1"/>
    <property type="molecule type" value="Genomic_DNA"/>
</dbReference>
<dbReference type="AlphaFoldDB" id="A0A9W5YEL9"/>
<organism evidence="1 2">
    <name type="scientific">Vallitalea longa</name>
    <dbReference type="NCBI Taxonomy" id="2936439"/>
    <lineage>
        <taxon>Bacteria</taxon>
        <taxon>Bacillati</taxon>
        <taxon>Bacillota</taxon>
        <taxon>Clostridia</taxon>
        <taxon>Lachnospirales</taxon>
        <taxon>Vallitaleaceae</taxon>
        <taxon>Vallitalea</taxon>
    </lineage>
</organism>
<dbReference type="Proteomes" id="UP001144256">
    <property type="component" value="Unassembled WGS sequence"/>
</dbReference>
<evidence type="ECO:0000313" key="2">
    <source>
        <dbReference type="Proteomes" id="UP001144256"/>
    </source>
</evidence>
<comment type="caution">
    <text evidence="1">The sequence shown here is derived from an EMBL/GenBank/DDBJ whole genome shotgun (WGS) entry which is preliminary data.</text>
</comment>
<sequence>MDNNSLTTMNKFDITNYINSIKEAINKITREQLLNNLSLTINEYKEKSRENYKDSLHLLEAIKPFINNQTIEDIDKISEVFNNVDAIRMLLNNFLVNSKKNDSEIIPEVKPKKIIDQQGDLVFEDNTIYEIDKECKPSITSQSLCKDKNPNQNVFALFLLMLGNK</sequence>
<protein>
    <submittedName>
        <fullName evidence="1">Uncharacterized protein</fullName>
    </submittedName>
</protein>
<proteinExistence type="predicted"/>
<gene>
    <name evidence="1" type="ORF">SH1V18_41290</name>
</gene>
<keyword evidence="2" id="KW-1185">Reference proteome</keyword>
<evidence type="ECO:0000313" key="1">
    <source>
        <dbReference type="EMBL" id="GKX31649.1"/>
    </source>
</evidence>
<dbReference type="RefSeq" id="WP_281818890.1">
    <property type="nucleotide sequence ID" value="NZ_BRLB01000020.1"/>
</dbReference>
<accession>A0A9W5YEL9</accession>
<name>A0A9W5YEL9_9FIRM</name>